<name>A0ABU7L3Q8_9NOCA</name>
<reference evidence="7 8" key="1">
    <citation type="submission" date="2023-07" db="EMBL/GenBank/DDBJ databases">
        <authorList>
            <person name="Girao M."/>
            <person name="Carvalho M.F."/>
        </authorList>
    </citation>
    <scope>NUCLEOTIDE SEQUENCE [LARGE SCALE GENOMIC DNA]</scope>
    <source>
        <strain evidence="7 8">YIM65754</strain>
    </source>
</reference>
<dbReference type="Pfam" id="PF00939">
    <property type="entry name" value="Na_sulph_symp"/>
    <property type="match status" value="1"/>
</dbReference>
<feature type="region of interest" description="Disordered" evidence="5">
    <location>
        <begin position="1"/>
        <end position="25"/>
    </location>
</feature>
<gene>
    <name evidence="7" type="ORF">Q7514_01380</name>
</gene>
<evidence type="ECO:0000256" key="2">
    <source>
        <dbReference type="ARBA" id="ARBA00022692"/>
    </source>
</evidence>
<feature type="transmembrane region" description="Helical" evidence="6">
    <location>
        <begin position="382"/>
        <end position="403"/>
    </location>
</feature>
<proteinExistence type="predicted"/>
<feature type="transmembrane region" description="Helical" evidence="6">
    <location>
        <begin position="109"/>
        <end position="134"/>
    </location>
</feature>
<dbReference type="PANTHER" id="PTHR43652:SF2">
    <property type="entry name" value="BASIC AMINO ACID ANTIPORTER YFCC-RELATED"/>
    <property type="match status" value="1"/>
</dbReference>
<sequence>MTFYATTPPRVPMSSPTPLPRVRRRPGPGRLAAVLVLLVTCAGIVHLARTDVALSADAAVTLIVFVIAVWLWIFTRIDDTYVALGAAATLTVVGVTDADALFATLGDDIVWLLLSAFVIAAGVASSGLATRGAAFLVTGARTPRSLIHLVTAALVVTAFAVPSTSGRAALVLPVFVAIAGVLADRPRLVRGLALLFPTVILLSAVASLLGAGAHLITSQIVTTATGSGFDFATWMLLGLPLAIVSSHAAAELVLWMFTDADDRRRRLSISAEDVGAQSSTPVTGPLTVAESRSALLLAVVTVLWCTEPLHGIHPAVVALLGALVATSPRYGSVKLGVALKAVPWTLLLFMAATLSIGTALTTSGAVDWLATSAFGPLTSRGAAAGPLFVVVVVVISTAAHLVIQSRSARSAVLIPVVVALAPTVGVDPLAAAFLSTAAAGFCHTLPSSAKPVTLFSSVPDVPTYTSRHLLRLSAVLGPLSAVLVLLFAWFVWPLLGMPLFP</sequence>
<comment type="subcellular location">
    <subcellularLocation>
        <location evidence="1">Membrane</location>
        <topology evidence="1">Multi-pass membrane protein</topology>
    </subcellularLocation>
</comment>
<evidence type="ECO:0000256" key="4">
    <source>
        <dbReference type="ARBA" id="ARBA00023136"/>
    </source>
</evidence>
<feature type="transmembrane region" description="Helical" evidence="6">
    <location>
        <begin position="31"/>
        <end position="48"/>
    </location>
</feature>
<evidence type="ECO:0000256" key="5">
    <source>
        <dbReference type="SAM" id="MobiDB-lite"/>
    </source>
</evidence>
<dbReference type="EMBL" id="JAUTXY010000001">
    <property type="protein sequence ID" value="MEE2056179.1"/>
    <property type="molecule type" value="Genomic_DNA"/>
</dbReference>
<dbReference type="InterPro" id="IPR001898">
    <property type="entry name" value="SLC13A/DASS"/>
</dbReference>
<keyword evidence="4 6" id="KW-0472">Membrane</keyword>
<feature type="transmembrane region" description="Helical" evidence="6">
    <location>
        <begin position="54"/>
        <end position="74"/>
    </location>
</feature>
<evidence type="ECO:0000256" key="3">
    <source>
        <dbReference type="ARBA" id="ARBA00022989"/>
    </source>
</evidence>
<feature type="compositionally biased region" description="Pro residues" evidence="5">
    <location>
        <begin position="9"/>
        <end position="19"/>
    </location>
</feature>
<protein>
    <submittedName>
        <fullName evidence="7">SLC13 family permease</fullName>
    </submittedName>
</protein>
<feature type="transmembrane region" description="Helical" evidence="6">
    <location>
        <begin position="472"/>
        <end position="492"/>
    </location>
</feature>
<comment type="caution">
    <text evidence="7">The sequence shown here is derived from an EMBL/GenBank/DDBJ whole genome shotgun (WGS) entry which is preliminary data.</text>
</comment>
<evidence type="ECO:0000313" key="7">
    <source>
        <dbReference type="EMBL" id="MEE2056179.1"/>
    </source>
</evidence>
<feature type="transmembrane region" description="Helical" evidence="6">
    <location>
        <begin position="81"/>
        <end position="103"/>
    </location>
</feature>
<dbReference type="RefSeq" id="WP_330131481.1">
    <property type="nucleotide sequence ID" value="NZ_JAUTXY010000001.1"/>
</dbReference>
<keyword evidence="8" id="KW-1185">Reference proteome</keyword>
<dbReference type="PANTHER" id="PTHR43652">
    <property type="entry name" value="BASIC AMINO ACID ANTIPORTER YFCC-RELATED"/>
    <property type="match status" value="1"/>
</dbReference>
<evidence type="ECO:0000256" key="6">
    <source>
        <dbReference type="SAM" id="Phobius"/>
    </source>
</evidence>
<dbReference type="Proteomes" id="UP001336020">
    <property type="component" value="Unassembled WGS sequence"/>
</dbReference>
<feature type="transmembrane region" description="Helical" evidence="6">
    <location>
        <begin position="168"/>
        <end position="184"/>
    </location>
</feature>
<feature type="transmembrane region" description="Helical" evidence="6">
    <location>
        <begin position="231"/>
        <end position="257"/>
    </location>
</feature>
<feature type="transmembrane region" description="Helical" evidence="6">
    <location>
        <begin position="341"/>
        <end position="362"/>
    </location>
</feature>
<organism evidence="7 8">
    <name type="scientific">Rhodococcus artemisiae</name>
    <dbReference type="NCBI Taxonomy" id="714159"/>
    <lineage>
        <taxon>Bacteria</taxon>
        <taxon>Bacillati</taxon>
        <taxon>Actinomycetota</taxon>
        <taxon>Actinomycetes</taxon>
        <taxon>Mycobacteriales</taxon>
        <taxon>Nocardiaceae</taxon>
        <taxon>Rhodococcus</taxon>
    </lineage>
</organism>
<accession>A0ABU7L3Q8</accession>
<evidence type="ECO:0000313" key="8">
    <source>
        <dbReference type="Proteomes" id="UP001336020"/>
    </source>
</evidence>
<evidence type="ECO:0000256" key="1">
    <source>
        <dbReference type="ARBA" id="ARBA00004141"/>
    </source>
</evidence>
<keyword evidence="3 6" id="KW-1133">Transmembrane helix</keyword>
<keyword evidence="2 6" id="KW-0812">Transmembrane</keyword>
<dbReference type="InterPro" id="IPR051679">
    <property type="entry name" value="DASS-Related_Transporters"/>
</dbReference>
<feature type="transmembrane region" description="Helical" evidence="6">
    <location>
        <begin position="191"/>
        <end position="211"/>
    </location>
</feature>
<feature type="transmembrane region" description="Helical" evidence="6">
    <location>
        <begin position="146"/>
        <end position="162"/>
    </location>
</feature>